<dbReference type="PATRIC" id="fig|272943.9.peg.132"/>
<feature type="signal peptide" evidence="1">
    <location>
        <begin position="1"/>
        <end position="33"/>
    </location>
</feature>
<gene>
    <name evidence="2" type="ORF">RSP_4071</name>
</gene>
<accession>Q3IV85</accession>
<sequence>MMTRTRGPARPLRLRGRGLLALAVAATLPPSGACSQSYDLGRSGDLVVSERLRILAHGRALADGASPIARTLSLKADMIAQGFYHESGIGWVRTEASLSPTLGWSPNLNGGLARSRIALGGGWLEIDPAYVARSGATAGLLFESEARLAWGSGRFLQIEADGTISRARQSGDERRDRRLQLCGRNHLLGWSFLDLCLTQRESDRSLSQYEQREATLQFARLFTAPNSYHEIRLDLTERRQPEYRQPRAGLEWHSVWSGLATRFGIGVGQAVEGRTVERLDVFADLRWRMAGAVTGLALWQSRASGGQVFGIAQSDVSTGVALFRQITPVLDVSVQYVRTRSSVDLFDNQQVGLDLSWRFRIR</sequence>
<evidence type="ECO:0000256" key="1">
    <source>
        <dbReference type="SAM" id="SignalP"/>
    </source>
</evidence>
<dbReference type="GeneID" id="3711945"/>
<dbReference type="EnsemblBacteria" id="ABA81549">
    <property type="protein sequence ID" value="ABA81549"/>
    <property type="gene ID" value="RSP_4071"/>
</dbReference>
<geneLocation type="plasmid" evidence="3">
    <name>pRS241c</name>
</geneLocation>
<proteinExistence type="predicted"/>
<dbReference type="KEGG" id="rsp:RSP_4071"/>
<protein>
    <submittedName>
        <fullName evidence="2">Uncharacterized protein</fullName>
    </submittedName>
</protein>
<name>Q3IV85_CERS4</name>
<dbReference type="AlphaFoldDB" id="Q3IV85"/>
<evidence type="ECO:0000313" key="3">
    <source>
        <dbReference type="Proteomes" id="UP000002703"/>
    </source>
</evidence>
<keyword evidence="3" id="KW-1185">Reference proteome</keyword>
<dbReference type="EMBL" id="CP000146">
    <property type="protein sequence ID" value="ABA81549.1"/>
    <property type="molecule type" value="Genomic_DNA"/>
</dbReference>
<reference evidence="3" key="1">
    <citation type="submission" date="2005-09" db="EMBL/GenBank/DDBJ databases">
        <title>Complete sequence of plasmid C of Rhodobacter sphaeroides 2.4.1.</title>
        <authorList>
            <person name="Copeland A."/>
            <person name="Lucas S."/>
            <person name="Lapidus A."/>
            <person name="Barry K."/>
            <person name="Detter J.C."/>
            <person name="Glavina T."/>
            <person name="Hammon N."/>
            <person name="Israni S."/>
            <person name="Pitluck S."/>
            <person name="Richardson P."/>
            <person name="Mackenzie C."/>
            <person name="Choudhary M."/>
            <person name="Larimer F."/>
            <person name="Hauser L.J."/>
            <person name="Land M."/>
            <person name="Donohue T.J."/>
            <person name="Kaplan S."/>
        </authorList>
    </citation>
    <scope>NUCLEOTIDE SEQUENCE [LARGE SCALE GENOMIC DNA]</scope>
    <source>
        <strain evidence="3">ATCC 17023 / DSM 158 / JCM 6121 / CCUG 31486 / LMG 2827 / NBRC 12203 / NCIMB 8253 / ATH 2.4.1.</strain>
        <plasmid evidence="3">pRS241c</plasmid>
    </source>
</reference>
<evidence type="ECO:0000313" key="2">
    <source>
        <dbReference type="EMBL" id="ABA81549.1"/>
    </source>
</evidence>
<feature type="chain" id="PRO_5004226026" evidence="1">
    <location>
        <begin position="34"/>
        <end position="362"/>
    </location>
</feature>
<keyword evidence="1" id="KW-0732">Signal</keyword>
<dbReference type="Proteomes" id="UP000002703">
    <property type="component" value="Plasmid C"/>
</dbReference>
<keyword evidence="2" id="KW-0614">Plasmid</keyword>
<dbReference type="OrthoDB" id="7779042at2"/>
<dbReference type="RefSeq" id="WP_011331356.1">
    <property type="nucleotide sequence ID" value="NC_007489.1"/>
</dbReference>
<organism evidence="2 3">
    <name type="scientific">Cereibacter sphaeroides (strain ATCC 17023 / DSM 158 / JCM 6121 / CCUG 31486 / LMG 2827 / NBRC 12203 / NCIMB 8253 / ATH 2.4.1.)</name>
    <name type="common">Rhodobacter sphaeroides</name>
    <dbReference type="NCBI Taxonomy" id="272943"/>
    <lineage>
        <taxon>Bacteria</taxon>
        <taxon>Pseudomonadati</taxon>
        <taxon>Pseudomonadota</taxon>
        <taxon>Alphaproteobacteria</taxon>
        <taxon>Rhodobacterales</taxon>
        <taxon>Paracoccaceae</taxon>
        <taxon>Cereibacter</taxon>
    </lineage>
</organism>